<accession>A0A0E0J2R5</accession>
<organism evidence="2">
    <name type="scientific">Oryza nivara</name>
    <name type="common">Indian wild rice</name>
    <name type="synonym">Oryza sativa f. spontanea</name>
    <dbReference type="NCBI Taxonomy" id="4536"/>
    <lineage>
        <taxon>Eukaryota</taxon>
        <taxon>Viridiplantae</taxon>
        <taxon>Streptophyta</taxon>
        <taxon>Embryophyta</taxon>
        <taxon>Tracheophyta</taxon>
        <taxon>Spermatophyta</taxon>
        <taxon>Magnoliopsida</taxon>
        <taxon>Liliopsida</taxon>
        <taxon>Poales</taxon>
        <taxon>Poaceae</taxon>
        <taxon>BOP clade</taxon>
        <taxon>Oryzoideae</taxon>
        <taxon>Oryzeae</taxon>
        <taxon>Oryzinae</taxon>
        <taxon>Oryza</taxon>
    </lineage>
</organism>
<dbReference type="STRING" id="4536.A0A0E0J2R5"/>
<feature type="region of interest" description="Disordered" evidence="1">
    <location>
        <begin position="1"/>
        <end position="81"/>
    </location>
</feature>
<dbReference type="HOGENOM" id="CLU_1680728_0_0_1"/>
<evidence type="ECO:0000313" key="2">
    <source>
        <dbReference type="EnsemblPlants" id="ONIVA11G15490.1"/>
    </source>
</evidence>
<feature type="compositionally biased region" description="Polar residues" evidence="1">
    <location>
        <begin position="10"/>
        <end position="27"/>
    </location>
</feature>
<evidence type="ECO:0000313" key="3">
    <source>
        <dbReference type="Proteomes" id="UP000006591"/>
    </source>
</evidence>
<protein>
    <submittedName>
        <fullName evidence="2">Uncharacterized protein</fullName>
    </submittedName>
</protein>
<dbReference type="AlphaFoldDB" id="A0A0E0J2R5"/>
<proteinExistence type="predicted"/>
<dbReference type="EnsemblPlants" id="ONIVA11G15490.1">
    <property type="protein sequence ID" value="ONIVA11G15490.1"/>
    <property type="gene ID" value="ONIVA11G15490"/>
</dbReference>
<keyword evidence="3" id="KW-1185">Reference proteome</keyword>
<dbReference type="Gramene" id="ONIVA11G15490.1">
    <property type="protein sequence ID" value="ONIVA11G15490.1"/>
    <property type="gene ID" value="ONIVA11G15490"/>
</dbReference>
<evidence type="ECO:0000256" key="1">
    <source>
        <dbReference type="SAM" id="MobiDB-lite"/>
    </source>
</evidence>
<feature type="compositionally biased region" description="Basic residues" evidence="1">
    <location>
        <begin position="38"/>
        <end position="49"/>
    </location>
</feature>
<sequence length="157" mass="17113">MRVTFDGSYETLSSTVKGEVNSRQTAPSLEAVTDPPVRHFRVQKAKRAASRSSNGDEVASRPSSRRSSTPRSSSPPLYDSISTCDLNPDLIFASISRGYSGELDLIRFGFALQIIPLVKALIKKYQEGEKKKGKGKAGHERKKPCLAPSFFCCSSGV</sequence>
<dbReference type="Proteomes" id="UP000006591">
    <property type="component" value="Chromosome 11"/>
</dbReference>
<feature type="compositionally biased region" description="Low complexity" evidence="1">
    <location>
        <begin position="60"/>
        <end position="76"/>
    </location>
</feature>
<reference evidence="2" key="2">
    <citation type="submission" date="2018-04" db="EMBL/GenBank/DDBJ databases">
        <title>OnivRS2 (Oryza nivara Reference Sequence Version 2).</title>
        <authorList>
            <person name="Zhang J."/>
            <person name="Kudrna D."/>
            <person name="Lee S."/>
            <person name="Talag J."/>
            <person name="Rajasekar S."/>
            <person name="Welchert J."/>
            <person name="Hsing Y.-I."/>
            <person name="Wing R.A."/>
        </authorList>
    </citation>
    <scope>NUCLEOTIDE SEQUENCE [LARGE SCALE GENOMIC DNA]</scope>
    <source>
        <strain evidence="2">SL10</strain>
    </source>
</reference>
<reference evidence="2" key="1">
    <citation type="submission" date="2015-04" db="UniProtKB">
        <authorList>
            <consortium name="EnsemblPlants"/>
        </authorList>
    </citation>
    <scope>IDENTIFICATION</scope>
    <source>
        <strain evidence="2">SL10</strain>
    </source>
</reference>
<name>A0A0E0J2R5_ORYNI</name>